<dbReference type="GO" id="GO:0046872">
    <property type="term" value="F:metal ion binding"/>
    <property type="evidence" value="ECO:0007669"/>
    <property type="project" value="UniProtKB-KW"/>
</dbReference>
<name>A0A212LT69_9FIRM</name>
<sequence length="448" mass="48906">MEARFHSVRLMSERCQGCVNCTKRCPTEAIRIRGGKAQITSSRCIDCGECIRHCSAHAKTAVTDDLSDLKKFKHNIALPAPSLYGQFNPEIPVRAILSGLLKLGFDEVFEVAHGAEIISLAIRDYMKRTDIARPAISSACPAIVRLIQVKFPEIINHIVPFDAPVEVAGRLARAEAERLYGLDPKDIGIWFITPCPAKMTAVYQPLGTETSSISGAIAISKIYHDLFKVVTADVQDARRQASWLGVGWAVSGGETAAVGVDNVLVVDGIYQVINVLEQVALGKLKDVDYIEVLACTGGCVGGALTVENRYVAEHRMKQRIEKKKMLDPKLGRLPRTDYSEFELGVAGRRAIEPKPVLRLDADISKAMSKIEIMDATLKCLPGLDCGSCGSPNCKALAEDIAQGCASLTDCVFILRNKVRDLAYEMVNLAAKLPPPLDKDQDDQEEQAE</sequence>
<evidence type="ECO:0000256" key="4">
    <source>
        <dbReference type="ARBA" id="ARBA00023014"/>
    </source>
</evidence>
<keyword evidence="4" id="KW-0411">Iron-sulfur</keyword>
<dbReference type="Pfam" id="PF02906">
    <property type="entry name" value="Fe_hyd_lg_C"/>
    <property type="match status" value="2"/>
</dbReference>
<dbReference type="EMBL" id="FMJE01000003">
    <property type="protein sequence ID" value="SCM80758.1"/>
    <property type="molecule type" value="Genomic_DNA"/>
</dbReference>
<dbReference type="Pfam" id="PF04060">
    <property type="entry name" value="FeS"/>
    <property type="match status" value="1"/>
</dbReference>
<dbReference type="PROSITE" id="PS51379">
    <property type="entry name" value="4FE4S_FER_2"/>
    <property type="match status" value="2"/>
</dbReference>
<evidence type="ECO:0000259" key="5">
    <source>
        <dbReference type="PROSITE" id="PS51379"/>
    </source>
</evidence>
<dbReference type="RefSeq" id="WP_075754516.1">
    <property type="nucleotide sequence ID" value="NZ_LT608335.1"/>
</dbReference>
<protein>
    <submittedName>
        <fullName evidence="7">Hydrogenase large subunit-like protein</fullName>
    </submittedName>
</protein>
<dbReference type="Gene3D" id="1.10.15.40">
    <property type="entry name" value="Electron transport complex subunit B, putative Fe-S cluster"/>
    <property type="match status" value="1"/>
</dbReference>
<feature type="domain" description="4Fe-4S ferredoxin-type" evidence="5">
    <location>
        <begin position="6"/>
        <end position="35"/>
    </location>
</feature>
<dbReference type="PANTHER" id="PTHR11615">
    <property type="entry name" value="NITRATE, FORMATE, IRON DEHYDROGENASE"/>
    <property type="match status" value="1"/>
</dbReference>
<feature type="domain" description="4Fe-4S" evidence="6">
    <location>
        <begin position="368"/>
        <end position="427"/>
    </location>
</feature>
<dbReference type="PROSITE" id="PS51656">
    <property type="entry name" value="4FE4S"/>
    <property type="match status" value="1"/>
</dbReference>
<keyword evidence="2" id="KW-0479">Metal-binding</keyword>
<reference evidence="7" key="1">
    <citation type="submission" date="2016-08" db="EMBL/GenBank/DDBJ databases">
        <authorList>
            <person name="Seilhamer J.J."/>
        </authorList>
    </citation>
    <scope>NUCLEOTIDE SEQUENCE</scope>
    <source>
        <strain evidence="7">86</strain>
    </source>
</reference>
<dbReference type="AlphaFoldDB" id="A0A212LT69"/>
<proteinExistence type="predicted"/>
<dbReference type="InterPro" id="IPR017900">
    <property type="entry name" value="4Fe4S_Fe_S_CS"/>
</dbReference>
<dbReference type="Gene3D" id="3.30.70.20">
    <property type="match status" value="1"/>
</dbReference>
<feature type="domain" description="4Fe-4S ferredoxin-type" evidence="5">
    <location>
        <begin position="36"/>
        <end position="64"/>
    </location>
</feature>
<gene>
    <name evidence="7" type="ORF">KL86SPO_30936</name>
</gene>
<accession>A0A212LT69</accession>
<dbReference type="SUPFAM" id="SSF54862">
    <property type="entry name" value="4Fe-4S ferredoxins"/>
    <property type="match status" value="1"/>
</dbReference>
<dbReference type="Pfam" id="PF13237">
    <property type="entry name" value="Fer4_10"/>
    <property type="match status" value="1"/>
</dbReference>
<dbReference type="InterPro" id="IPR007202">
    <property type="entry name" value="4Fe-4S_dom"/>
</dbReference>
<keyword evidence="3" id="KW-0408">Iron</keyword>
<dbReference type="InterPro" id="IPR017896">
    <property type="entry name" value="4Fe4S_Fe-S-bd"/>
</dbReference>
<evidence type="ECO:0000256" key="1">
    <source>
        <dbReference type="ARBA" id="ARBA00022485"/>
    </source>
</evidence>
<evidence type="ECO:0000259" key="6">
    <source>
        <dbReference type="PROSITE" id="PS51656"/>
    </source>
</evidence>
<dbReference type="Gene3D" id="3.40.950.10">
    <property type="entry name" value="Fe-only Hydrogenase (Larger Subunit), Chain L, domain 3"/>
    <property type="match status" value="1"/>
</dbReference>
<dbReference type="InterPro" id="IPR009016">
    <property type="entry name" value="Fe_hydrogenase"/>
</dbReference>
<organism evidence="7">
    <name type="scientific">uncultured Sporomusa sp</name>
    <dbReference type="NCBI Taxonomy" id="307249"/>
    <lineage>
        <taxon>Bacteria</taxon>
        <taxon>Bacillati</taxon>
        <taxon>Bacillota</taxon>
        <taxon>Negativicutes</taxon>
        <taxon>Selenomonadales</taxon>
        <taxon>Sporomusaceae</taxon>
        <taxon>Sporomusa</taxon>
        <taxon>environmental samples</taxon>
    </lineage>
</organism>
<dbReference type="GO" id="GO:0051539">
    <property type="term" value="F:4 iron, 4 sulfur cluster binding"/>
    <property type="evidence" value="ECO:0007669"/>
    <property type="project" value="UniProtKB-KW"/>
</dbReference>
<evidence type="ECO:0000256" key="2">
    <source>
        <dbReference type="ARBA" id="ARBA00022723"/>
    </source>
</evidence>
<dbReference type="SUPFAM" id="SSF53920">
    <property type="entry name" value="Fe-only hydrogenase"/>
    <property type="match status" value="1"/>
</dbReference>
<dbReference type="InterPro" id="IPR004108">
    <property type="entry name" value="Fe_hydrogenase_lsu_C"/>
</dbReference>
<evidence type="ECO:0000256" key="3">
    <source>
        <dbReference type="ARBA" id="ARBA00023004"/>
    </source>
</evidence>
<evidence type="ECO:0000313" key="7">
    <source>
        <dbReference type="EMBL" id="SCM80758.1"/>
    </source>
</evidence>
<dbReference type="PROSITE" id="PS00198">
    <property type="entry name" value="4FE4S_FER_1"/>
    <property type="match status" value="1"/>
</dbReference>
<keyword evidence="1" id="KW-0004">4Fe-4S</keyword>
<dbReference type="InterPro" id="IPR050340">
    <property type="entry name" value="Cytosolic_Fe-S_CAF"/>
</dbReference>